<accession>A0A1Y6KAF1</accession>
<keyword evidence="2" id="KW-1185">Reference proteome</keyword>
<dbReference type="AlphaFoldDB" id="A0A1Y6KAF1"/>
<reference evidence="2" key="1">
    <citation type="submission" date="2017-05" db="EMBL/GenBank/DDBJ databases">
        <authorList>
            <person name="Kirkegaard R."/>
            <person name="Mcilroy J S."/>
        </authorList>
    </citation>
    <scope>NUCLEOTIDE SEQUENCE [LARGE SCALE GENOMIC DNA]</scope>
</reference>
<sequence>MGRLEHCYPMGFLGWAFAGDTGISRQYGMSAHDLLTQAERVRAIKKASKV</sequence>
<gene>
    <name evidence="1" type="ORF">CFX1CAM_1935</name>
</gene>
<organism evidence="1 2">
    <name type="scientific">Candidatus Brevifilum fermentans</name>
    <dbReference type="NCBI Taxonomy" id="1986204"/>
    <lineage>
        <taxon>Bacteria</taxon>
        <taxon>Bacillati</taxon>
        <taxon>Chloroflexota</taxon>
        <taxon>Anaerolineae</taxon>
        <taxon>Anaerolineales</taxon>
        <taxon>Anaerolineaceae</taxon>
        <taxon>Candidatus Brevifilum</taxon>
    </lineage>
</organism>
<dbReference type="EMBL" id="LT859958">
    <property type="protein sequence ID" value="SMX55000.1"/>
    <property type="molecule type" value="Genomic_DNA"/>
</dbReference>
<evidence type="ECO:0000313" key="2">
    <source>
        <dbReference type="Proteomes" id="UP000195514"/>
    </source>
</evidence>
<evidence type="ECO:0000313" key="1">
    <source>
        <dbReference type="EMBL" id="SMX55000.1"/>
    </source>
</evidence>
<dbReference type="Proteomes" id="UP000195514">
    <property type="component" value="Chromosome I"/>
</dbReference>
<protein>
    <submittedName>
        <fullName evidence="1">Uncharacterized protein</fullName>
    </submittedName>
</protein>
<dbReference type="KEGG" id="abat:CFX1CAM_1935"/>
<proteinExistence type="predicted"/>
<name>A0A1Y6KAF1_9CHLR</name>